<proteinExistence type="predicted"/>
<gene>
    <name evidence="1" type="ORF">LSINAPIS_LOCUS6788</name>
</gene>
<accession>A0A5E4QBG0</accession>
<organism evidence="1 2">
    <name type="scientific">Leptidea sinapis</name>
    <dbReference type="NCBI Taxonomy" id="189913"/>
    <lineage>
        <taxon>Eukaryota</taxon>
        <taxon>Metazoa</taxon>
        <taxon>Ecdysozoa</taxon>
        <taxon>Arthropoda</taxon>
        <taxon>Hexapoda</taxon>
        <taxon>Insecta</taxon>
        <taxon>Pterygota</taxon>
        <taxon>Neoptera</taxon>
        <taxon>Endopterygota</taxon>
        <taxon>Lepidoptera</taxon>
        <taxon>Glossata</taxon>
        <taxon>Ditrysia</taxon>
        <taxon>Papilionoidea</taxon>
        <taxon>Pieridae</taxon>
        <taxon>Dismorphiinae</taxon>
        <taxon>Leptidea</taxon>
    </lineage>
</organism>
<evidence type="ECO:0000313" key="2">
    <source>
        <dbReference type="Proteomes" id="UP000324832"/>
    </source>
</evidence>
<dbReference type="Proteomes" id="UP000324832">
    <property type="component" value="Unassembled WGS sequence"/>
</dbReference>
<evidence type="ECO:0000313" key="1">
    <source>
        <dbReference type="EMBL" id="VVC94961.1"/>
    </source>
</evidence>
<sequence>MNSQPKCAGCRNALPKKEYLQCLTCKGQYDLDCANVTYKLYCLMQHSYFDVPGANIDILPARPTYYYSFIWCQRSADDVDDWFIHCGLACGWVERLLKTRMRRRFPGGFSQNLLLAGEIIGKLVKTRSVHGGALLGAGSLLDQKFVEDQNTMEDPGIDDDTVQKCAISMLTYLGRILIYCQQDPHTIILSFGANVLLMMLMTGSFTVDGLAAGSKDC</sequence>
<reference evidence="1 2" key="1">
    <citation type="submission" date="2017-07" db="EMBL/GenBank/DDBJ databases">
        <authorList>
            <person name="Talla V."/>
            <person name="Backstrom N."/>
        </authorList>
    </citation>
    <scope>NUCLEOTIDE SEQUENCE [LARGE SCALE GENOMIC DNA]</scope>
</reference>
<dbReference type="EMBL" id="FZQP02002181">
    <property type="protein sequence ID" value="VVC94961.1"/>
    <property type="molecule type" value="Genomic_DNA"/>
</dbReference>
<protein>
    <submittedName>
        <fullName evidence="1">Uncharacterized protein</fullName>
    </submittedName>
</protein>
<dbReference type="AlphaFoldDB" id="A0A5E4QBG0"/>
<name>A0A5E4QBG0_9NEOP</name>
<keyword evidence="2" id="KW-1185">Reference proteome</keyword>